<evidence type="ECO:0000313" key="2">
    <source>
        <dbReference type="EMBL" id="KAF5395260.1"/>
    </source>
</evidence>
<evidence type="ECO:0000259" key="1">
    <source>
        <dbReference type="Pfam" id="PF00112"/>
    </source>
</evidence>
<dbReference type="Proteomes" id="UP000748531">
    <property type="component" value="Unassembled WGS sequence"/>
</dbReference>
<dbReference type="GO" id="GO:0008234">
    <property type="term" value="F:cysteine-type peptidase activity"/>
    <property type="evidence" value="ECO:0007669"/>
    <property type="project" value="InterPro"/>
</dbReference>
<keyword evidence="3" id="KW-1185">Reference proteome</keyword>
<dbReference type="OrthoDB" id="10253408at2759"/>
<dbReference type="SUPFAM" id="SSF54001">
    <property type="entry name" value="Cysteine proteinases"/>
    <property type="match status" value="1"/>
</dbReference>
<dbReference type="EMBL" id="LUCH01017059">
    <property type="protein sequence ID" value="KAF5395260.1"/>
    <property type="molecule type" value="Genomic_DNA"/>
</dbReference>
<evidence type="ECO:0000313" key="3">
    <source>
        <dbReference type="Proteomes" id="UP000748531"/>
    </source>
</evidence>
<organism evidence="2 3">
    <name type="scientific">Paragonimus heterotremus</name>
    <dbReference type="NCBI Taxonomy" id="100268"/>
    <lineage>
        <taxon>Eukaryota</taxon>
        <taxon>Metazoa</taxon>
        <taxon>Spiralia</taxon>
        <taxon>Lophotrochozoa</taxon>
        <taxon>Platyhelminthes</taxon>
        <taxon>Trematoda</taxon>
        <taxon>Digenea</taxon>
        <taxon>Plagiorchiida</taxon>
        <taxon>Troglotremata</taxon>
        <taxon>Troglotrematidae</taxon>
        <taxon>Paragonimus</taxon>
    </lineage>
</organism>
<dbReference type="InterPro" id="IPR000668">
    <property type="entry name" value="Peptidase_C1A_C"/>
</dbReference>
<dbReference type="Pfam" id="PF00112">
    <property type="entry name" value="Peptidase_C1"/>
    <property type="match status" value="1"/>
</dbReference>
<dbReference type="InterPro" id="IPR038765">
    <property type="entry name" value="Papain-like_cys_pep_sf"/>
</dbReference>
<dbReference type="GO" id="GO:0006508">
    <property type="term" value="P:proteolysis"/>
    <property type="evidence" value="ECO:0007669"/>
    <property type="project" value="InterPro"/>
</dbReference>
<gene>
    <name evidence="2" type="ORF">PHET_12487</name>
</gene>
<proteinExistence type="predicted"/>
<reference evidence="2" key="1">
    <citation type="submission" date="2019-05" db="EMBL/GenBank/DDBJ databases">
        <title>Annotation for the trematode Paragonimus heterotremus.</title>
        <authorList>
            <person name="Choi Y.-J."/>
        </authorList>
    </citation>
    <scope>NUCLEOTIDE SEQUENCE</scope>
    <source>
        <strain evidence="2">LC</strain>
    </source>
</reference>
<feature type="domain" description="Peptidase C1A papain C-terminal" evidence="1">
    <location>
        <begin position="2"/>
        <end position="60"/>
    </location>
</feature>
<sequence length="65" mass="7235">MKDKGCDGGWPPYTYGEIKRMGGLESQQDYPYVGHEQMCRLNKSKLLAKIDGSVVLEGDENKQAA</sequence>
<dbReference type="Gene3D" id="3.90.70.10">
    <property type="entry name" value="Cysteine proteinases"/>
    <property type="match status" value="1"/>
</dbReference>
<comment type="caution">
    <text evidence="2">The sequence shown here is derived from an EMBL/GenBank/DDBJ whole genome shotgun (WGS) entry which is preliminary data.</text>
</comment>
<name>A0A8J4WLU8_9TREM</name>
<protein>
    <recommendedName>
        <fullName evidence="1">Peptidase C1A papain C-terminal domain-containing protein</fullName>
    </recommendedName>
</protein>
<dbReference type="AlphaFoldDB" id="A0A8J4WLU8"/>
<accession>A0A8J4WLU8</accession>